<dbReference type="PANTHER" id="PTHR34822:SF1">
    <property type="entry name" value="GRPB FAMILY PROTEIN"/>
    <property type="match status" value="1"/>
</dbReference>
<dbReference type="EMBL" id="LT670844">
    <property type="protein sequence ID" value="SHM04240.1"/>
    <property type="molecule type" value="Genomic_DNA"/>
</dbReference>
<dbReference type="AlphaFoldDB" id="A0A1M7FJT9"/>
<name>A0A1M7FJT9_9BRAD</name>
<dbReference type="OrthoDB" id="9799092at2"/>
<accession>A0A1M7FJT9</accession>
<dbReference type="Gene3D" id="3.30.460.10">
    <property type="entry name" value="Beta Polymerase, domain 2"/>
    <property type="match status" value="1"/>
</dbReference>
<proteinExistence type="predicted"/>
<dbReference type="InterPro" id="IPR043519">
    <property type="entry name" value="NT_sf"/>
</dbReference>
<dbReference type="RefSeq" id="WP_079544491.1">
    <property type="nucleotide sequence ID" value="NZ_LT670844.1"/>
</dbReference>
<dbReference type="PANTHER" id="PTHR34822">
    <property type="entry name" value="GRPB DOMAIN PROTEIN (AFU_ORTHOLOGUE AFUA_1G01530)"/>
    <property type="match status" value="1"/>
</dbReference>
<dbReference type="SUPFAM" id="SSF81301">
    <property type="entry name" value="Nucleotidyltransferase"/>
    <property type="match status" value="1"/>
</dbReference>
<dbReference type="GO" id="GO:0016740">
    <property type="term" value="F:transferase activity"/>
    <property type="evidence" value="ECO:0007669"/>
    <property type="project" value="UniProtKB-KW"/>
</dbReference>
<dbReference type="Pfam" id="PF04229">
    <property type="entry name" value="GrpB"/>
    <property type="match status" value="1"/>
</dbReference>
<reference evidence="1 2" key="1">
    <citation type="submission" date="2016-11" db="EMBL/GenBank/DDBJ databases">
        <authorList>
            <person name="Jaros S."/>
            <person name="Januszkiewicz K."/>
            <person name="Wedrychowicz H."/>
        </authorList>
    </citation>
    <scope>NUCLEOTIDE SEQUENCE [LARGE SCALE GENOMIC DNA]</scope>
    <source>
        <strain evidence="1 2">GAS499</strain>
    </source>
</reference>
<dbReference type="InterPro" id="IPR007344">
    <property type="entry name" value="GrpB/CoaE"/>
</dbReference>
<sequence length="173" mass="19965">MDDVEIVNYDPRWPVLFDEEAKRLRAVLDPSLIVGLEHFGSTAVPGLSAKPIIDILIAVQSLADAQATFVEALRNLDYVYWADNPKKDRMFFVKGMPPFGSRRSHHVHVTEPHGEMWQRLAFRDYLRAHPEEATTYERLKRRLAAEHQTDREAYTDAKSAYVETVMRKAIKRA</sequence>
<keyword evidence="1" id="KW-0808">Transferase</keyword>
<evidence type="ECO:0000313" key="2">
    <source>
        <dbReference type="Proteomes" id="UP000189935"/>
    </source>
</evidence>
<protein>
    <submittedName>
        <fullName evidence="1">GrpB domain, predicted nucleotidyltransferase, UPF0157 family</fullName>
    </submittedName>
</protein>
<organism evidence="1 2">
    <name type="scientific">Bradyrhizobium lablabi</name>
    <dbReference type="NCBI Taxonomy" id="722472"/>
    <lineage>
        <taxon>Bacteria</taxon>
        <taxon>Pseudomonadati</taxon>
        <taxon>Pseudomonadota</taxon>
        <taxon>Alphaproteobacteria</taxon>
        <taxon>Hyphomicrobiales</taxon>
        <taxon>Nitrobacteraceae</taxon>
        <taxon>Bradyrhizobium</taxon>
    </lineage>
</organism>
<gene>
    <name evidence="1" type="ORF">SAMN05444159_7521</name>
</gene>
<evidence type="ECO:0000313" key="1">
    <source>
        <dbReference type="EMBL" id="SHM04240.1"/>
    </source>
</evidence>
<dbReference type="Proteomes" id="UP000189935">
    <property type="component" value="Chromosome I"/>
</dbReference>